<gene>
    <name evidence="1" type="ORF">CCO02nite_15290</name>
</gene>
<sequence length="116" mass="12912">MGLPDGQIGSKALRRRVVDVVNARPAEWRLAPSHAEPFVWRSLRTALALIRYAPAIRSLAMSAALDRVHRLRSPRLWGTEPALAGRRFQRACQVQRSSVDPLIHARSVTSVNDGPK</sequence>
<dbReference type="EMBL" id="BJWG01000005">
    <property type="protein sequence ID" value="GEL94871.1"/>
    <property type="molecule type" value="Genomic_DNA"/>
</dbReference>
<name>A0A511JA49_9CELL</name>
<protein>
    <submittedName>
        <fullName evidence="1">Uncharacterized protein</fullName>
    </submittedName>
</protein>
<organism evidence="1 2">
    <name type="scientific">Cellulomonas composti</name>
    <dbReference type="NCBI Taxonomy" id="266130"/>
    <lineage>
        <taxon>Bacteria</taxon>
        <taxon>Bacillati</taxon>
        <taxon>Actinomycetota</taxon>
        <taxon>Actinomycetes</taxon>
        <taxon>Micrococcales</taxon>
        <taxon>Cellulomonadaceae</taxon>
        <taxon>Cellulomonas</taxon>
    </lineage>
</organism>
<comment type="caution">
    <text evidence="1">The sequence shown here is derived from an EMBL/GenBank/DDBJ whole genome shotgun (WGS) entry which is preliminary data.</text>
</comment>
<evidence type="ECO:0000313" key="2">
    <source>
        <dbReference type="Proteomes" id="UP000321720"/>
    </source>
</evidence>
<keyword evidence="2" id="KW-1185">Reference proteome</keyword>
<evidence type="ECO:0000313" key="1">
    <source>
        <dbReference type="EMBL" id="GEL94871.1"/>
    </source>
</evidence>
<dbReference type="AlphaFoldDB" id="A0A511JA49"/>
<reference evidence="1 2" key="1">
    <citation type="submission" date="2019-07" db="EMBL/GenBank/DDBJ databases">
        <title>Whole genome shotgun sequence of Cellulomonas composti NBRC 100758.</title>
        <authorList>
            <person name="Hosoyama A."/>
            <person name="Uohara A."/>
            <person name="Ohji S."/>
            <person name="Ichikawa N."/>
        </authorList>
    </citation>
    <scope>NUCLEOTIDE SEQUENCE [LARGE SCALE GENOMIC DNA]</scope>
    <source>
        <strain evidence="1 2">NBRC 100758</strain>
    </source>
</reference>
<proteinExistence type="predicted"/>
<dbReference type="Proteomes" id="UP000321720">
    <property type="component" value="Unassembled WGS sequence"/>
</dbReference>
<accession>A0A511JA49</accession>